<evidence type="ECO:0000256" key="5">
    <source>
        <dbReference type="ARBA" id="ARBA00022840"/>
    </source>
</evidence>
<comment type="caution">
    <text evidence="7">Lacks conserved residue(s) required for the propagation of feature annotation.</text>
</comment>
<protein>
    <recommendedName>
        <fullName evidence="7">Shikimate kinase</fullName>
        <shortName evidence="7">SK</shortName>
        <ecNumber evidence="7">2.7.1.71</ecNumber>
    </recommendedName>
</protein>
<feature type="binding site" evidence="7">
    <location>
        <position position="134"/>
    </location>
    <ligand>
        <name>substrate</name>
    </ligand>
</feature>
<dbReference type="GO" id="GO:0009073">
    <property type="term" value="P:aromatic amino acid family biosynthetic process"/>
    <property type="evidence" value="ECO:0007669"/>
    <property type="project" value="UniProtKB-KW"/>
</dbReference>
<keyword evidence="5 7" id="KW-0067">ATP-binding</keyword>
<dbReference type="GO" id="GO:0004765">
    <property type="term" value="F:shikimate kinase activity"/>
    <property type="evidence" value="ECO:0007669"/>
    <property type="project" value="UniProtKB-UniRule"/>
</dbReference>
<dbReference type="GO" id="GO:0000287">
    <property type="term" value="F:magnesium ion binding"/>
    <property type="evidence" value="ECO:0007669"/>
    <property type="project" value="UniProtKB-UniRule"/>
</dbReference>
<dbReference type="GO" id="GO:0005829">
    <property type="term" value="C:cytosol"/>
    <property type="evidence" value="ECO:0007669"/>
    <property type="project" value="TreeGrafter"/>
</dbReference>
<reference evidence="8 9" key="1">
    <citation type="submission" date="2020-08" db="EMBL/GenBank/DDBJ databases">
        <title>Genomic Encyclopedia of Type Strains, Phase IV (KMG-IV): sequencing the most valuable type-strain genomes for metagenomic binning, comparative biology and taxonomic classification.</title>
        <authorList>
            <person name="Goeker M."/>
        </authorList>
    </citation>
    <scope>NUCLEOTIDE SEQUENCE [LARGE SCALE GENOMIC DNA]</scope>
    <source>
        <strain evidence="8 9">DSM 2461</strain>
    </source>
</reference>
<dbReference type="RefSeq" id="WP_184747687.1">
    <property type="nucleotide sequence ID" value="NZ_JACHGJ010000006.1"/>
</dbReference>
<keyword evidence="3 7" id="KW-0547">Nucleotide-binding</keyword>
<feature type="binding site" evidence="7">
    <location>
        <position position="79"/>
    </location>
    <ligand>
        <name>substrate</name>
    </ligand>
</feature>
<comment type="cofactor">
    <cofactor evidence="7">
        <name>Mg(2+)</name>
        <dbReference type="ChEBI" id="CHEBI:18420"/>
    </cofactor>
    <text evidence="7">Binds 1 Mg(2+) ion per subunit.</text>
</comment>
<evidence type="ECO:0000256" key="4">
    <source>
        <dbReference type="ARBA" id="ARBA00022777"/>
    </source>
</evidence>
<dbReference type="GO" id="GO:0009423">
    <property type="term" value="P:chorismate biosynthetic process"/>
    <property type="evidence" value="ECO:0007669"/>
    <property type="project" value="UniProtKB-UniRule"/>
</dbReference>
<name>A0A841RDH8_9SPIO</name>
<evidence type="ECO:0000256" key="6">
    <source>
        <dbReference type="ARBA" id="ARBA00023141"/>
    </source>
</evidence>
<dbReference type="UniPathway" id="UPA00053">
    <property type="reaction ID" value="UER00088"/>
</dbReference>
<comment type="caution">
    <text evidence="8">The sequence shown here is derived from an EMBL/GenBank/DDBJ whole genome shotgun (WGS) entry which is preliminary data.</text>
</comment>
<dbReference type="AlphaFoldDB" id="A0A841RDH8"/>
<keyword evidence="7" id="KW-0963">Cytoplasm</keyword>
<dbReference type="PANTHER" id="PTHR21087:SF16">
    <property type="entry name" value="SHIKIMATE KINASE 1, CHLOROPLASTIC"/>
    <property type="match status" value="1"/>
</dbReference>
<keyword evidence="7" id="KW-0479">Metal-binding</keyword>
<evidence type="ECO:0000256" key="7">
    <source>
        <dbReference type="HAMAP-Rule" id="MF_00109"/>
    </source>
</evidence>
<evidence type="ECO:0000313" key="8">
    <source>
        <dbReference type="EMBL" id="MBB6481441.1"/>
    </source>
</evidence>
<comment type="subcellular location">
    <subcellularLocation>
        <location evidence="7">Cytoplasm</location>
    </subcellularLocation>
</comment>
<comment type="catalytic activity">
    <reaction evidence="7">
        <text>shikimate + ATP = 3-phosphoshikimate + ADP + H(+)</text>
        <dbReference type="Rhea" id="RHEA:13121"/>
        <dbReference type="ChEBI" id="CHEBI:15378"/>
        <dbReference type="ChEBI" id="CHEBI:30616"/>
        <dbReference type="ChEBI" id="CHEBI:36208"/>
        <dbReference type="ChEBI" id="CHEBI:145989"/>
        <dbReference type="ChEBI" id="CHEBI:456216"/>
        <dbReference type="EC" id="2.7.1.71"/>
    </reaction>
</comment>
<feature type="binding site" evidence="7">
    <location>
        <position position="117"/>
    </location>
    <ligand>
        <name>ATP</name>
        <dbReference type="ChEBI" id="CHEBI:30616"/>
    </ligand>
</feature>
<feature type="binding site" evidence="7">
    <location>
        <position position="34"/>
    </location>
    <ligand>
        <name>substrate</name>
    </ligand>
</feature>
<dbReference type="CDD" id="cd00464">
    <property type="entry name" value="SK"/>
    <property type="match status" value="1"/>
</dbReference>
<feature type="binding site" evidence="7">
    <location>
        <position position="58"/>
    </location>
    <ligand>
        <name>substrate</name>
    </ligand>
</feature>
<dbReference type="HAMAP" id="MF_00109">
    <property type="entry name" value="Shikimate_kinase"/>
    <property type="match status" value="1"/>
</dbReference>
<organism evidence="8 9">
    <name type="scientific">Spirochaeta isovalerica</name>
    <dbReference type="NCBI Taxonomy" id="150"/>
    <lineage>
        <taxon>Bacteria</taxon>
        <taxon>Pseudomonadati</taxon>
        <taxon>Spirochaetota</taxon>
        <taxon>Spirochaetia</taxon>
        <taxon>Spirochaetales</taxon>
        <taxon>Spirochaetaceae</taxon>
        <taxon>Spirochaeta</taxon>
    </lineage>
</organism>
<gene>
    <name evidence="7" type="primary">aroK</name>
    <name evidence="8" type="ORF">HNR50_003121</name>
</gene>
<comment type="function">
    <text evidence="7">Catalyzes the specific phosphorylation of the 3-hydroxyl group of shikimic acid using ATP as a cosubstrate.</text>
</comment>
<feature type="binding site" evidence="7">
    <location>
        <position position="16"/>
    </location>
    <ligand>
        <name>Mg(2+)</name>
        <dbReference type="ChEBI" id="CHEBI:18420"/>
    </ligand>
</feature>
<dbReference type="PANTHER" id="PTHR21087">
    <property type="entry name" value="SHIKIMATE KINASE"/>
    <property type="match status" value="1"/>
</dbReference>
<dbReference type="Pfam" id="PF01202">
    <property type="entry name" value="SKI"/>
    <property type="match status" value="1"/>
</dbReference>
<keyword evidence="4 7" id="KW-0418">Kinase</keyword>
<dbReference type="GO" id="GO:0005524">
    <property type="term" value="F:ATP binding"/>
    <property type="evidence" value="ECO:0007669"/>
    <property type="project" value="UniProtKB-UniRule"/>
</dbReference>
<keyword evidence="1 7" id="KW-0028">Amino-acid biosynthesis</keyword>
<keyword evidence="6 7" id="KW-0057">Aromatic amino acid biosynthesis</keyword>
<dbReference type="SUPFAM" id="SSF52540">
    <property type="entry name" value="P-loop containing nucleoside triphosphate hydrolases"/>
    <property type="match status" value="1"/>
</dbReference>
<dbReference type="Gene3D" id="3.40.50.300">
    <property type="entry name" value="P-loop containing nucleotide triphosphate hydrolases"/>
    <property type="match status" value="1"/>
</dbReference>
<evidence type="ECO:0000313" key="9">
    <source>
        <dbReference type="Proteomes" id="UP000587760"/>
    </source>
</evidence>
<dbReference type="EMBL" id="JACHGJ010000006">
    <property type="protein sequence ID" value="MBB6481441.1"/>
    <property type="molecule type" value="Genomic_DNA"/>
</dbReference>
<dbReference type="InterPro" id="IPR031322">
    <property type="entry name" value="Shikimate/glucono_kinase"/>
</dbReference>
<evidence type="ECO:0000256" key="2">
    <source>
        <dbReference type="ARBA" id="ARBA00022679"/>
    </source>
</evidence>
<dbReference type="PRINTS" id="PR01100">
    <property type="entry name" value="SHIKIMTKNASE"/>
</dbReference>
<keyword evidence="9" id="KW-1185">Reference proteome</keyword>
<sequence length="168" mass="18607">MKKNITLIGMPGAGKSTTGIILAKNLSMGFLDTDILIQINRGESLQSIMDRDGYMALRQIEEEEILKINIEGHVIATGGSAVYSEAAMKHLGTISRIIFLQAGLAELKARIRNFETRGIAKAGNQSFAELFSEREVLYRRYADIVVDTAFVSQDETALLLEKKLKELD</sequence>
<dbReference type="GO" id="GO:0008652">
    <property type="term" value="P:amino acid biosynthetic process"/>
    <property type="evidence" value="ECO:0007669"/>
    <property type="project" value="UniProtKB-KW"/>
</dbReference>
<evidence type="ECO:0000256" key="1">
    <source>
        <dbReference type="ARBA" id="ARBA00022605"/>
    </source>
</evidence>
<dbReference type="Proteomes" id="UP000587760">
    <property type="component" value="Unassembled WGS sequence"/>
</dbReference>
<dbReference type="InterPro" id="IPR027417">
    <property type="entry name" value="P-loop_NTPase"/>
</dbReference>
<evidence type="ECO:0000256" key="3">
    <source>
        <dbReference type="ARBA" id="ARBA00022741"/>
    </source>
</evidence>
<comment type="pathway">
    <text evidence="7">Metabolic intermediate biosynthesis; chorismate biosynthesis; chorismate from D-erythrose 4-phosphate and phosphoenolpyruvate: step 5/7.</text>
</comment>
<dbReference type="InterPro" id="IPR000623">
    <property type="entry name" value="Shikimate_kinase/TSH1"/>
</dbReference>
<proteinExistence type="inferred from homology"/>
<keyword evidence="7" id="KW-0460">Magnesium</keyword>
<feature type="binding site" evidence="7">
    <location>
        <begin position="12"/>
        <end position="17"/>
    </location>
    <ligand>
        <name>ATP</name>
        <dbReference type="ChEBI" id="CHEBI:30616"/>
    </ligand>
</feature>
<dbReference type="EC" id="2.7.1.71" evidence="7"/>
<accession>A0A841RDH8</accession>
<keyword evidence="2 7" id="KW-0808">Transferase</keyword>
<comment type="similarity">
    <text evidence="7">Belongs to the shikimate kinase family.</text>
</comment>
<comment type="subunit">
    <text evidence="7">Monomer.</text>
</comment>